<dbReference type="EC" id="3.5.1.28" evidence="2"/>
<keyword evidence="3" id="KW-0378">Hydrolase</keyword>
<dbReference type="PANTHER" id="PTHR30404:SF0">
    <property type="entry name" value="N-ACETYLMURAMOYL-L-ALANINE AMIDASE AMIC"/>
    <property type="match status" value="1"/>
</dbReference>
<keyword evidence="4" id="KW-0472">Membrane</keyword>
<organism evidence="6 7">
    <name type="scientific">Sphingobacterium chuzhouense</name>
    <dbReference type="NCBI Taxonomy" id="1742264"/>
    <lineage>
        <taxon>Bacteria</taxon>
        <taxon>Pseudomonadati</taxon>
        <taxon>Bacteroidota</taxon>
        <taxon>Sphingobacteriia</taxon>
        <taxon>Sphingobacteriales</taxon>
        <taxon>Sphingobacteriaceae</taxon>
        <taxon>Sphingobacterium</taxon>
    </lineage>
</organism>
<evidence type="ECO:0000313" key="6">
    <source>
        <dbReference type="EMBL" id="MBD1422252.1"/>
    </source>
</evidence>
<sequence>MIRILNVKPTKPVFAAVMAFVMYAFFTFPTYAISNDEPGKETFVVVIDPGHGGKIPGARGRRIAEKDIVLDVSKKLKELLEEQVSNVKVILTRDTDIDVPFKTRSDIANRNKANLFISIHANSADRDVRVRNKRGRYVTTVKRAPHVRGTETFVLGFHRSSEQDVAIRENADLLLEDNYEEEYGFDPKDPSTYIIFQLMRNQYRKESIKLASLIQGEYTKSALIDRGVKELGLAVLAKAAMPAVLTEIGFISSPEEEDYMISQQGQIEIAQNLTNAIKAYKAYMRH</sequence>
<dbReference type="SUPFAM" id="SSF53187">
    <property type="entry name" value="Zn-dependent exopeptidases"/>
    <property type="match status" value="1"/>
</dbReference>
<dbReference type="Proteomes" id="UP000651112">
    <property type="component" value="Unassembled WGS sequence"/>
</dbReference>
<feature type="domain" description="MurNAc-LAA" evidence="5">
    <location>
        <begin position="105"/>
        <end position="278"/>
    </location>
</feature>
<dbReference type="Gene3D" id="3.40.630.40">
    <property type="entry name" value="Zn-dependent exopeptidases"/>
    <property type="match status" value="1"/>
</dbReference>
<proteinExistence type="predicted"/>
<dbReference type="EMBL" id="JACNYL010000002">
    <property type="protein sequence ID" value="MBD1422252.1"/>
    <property type="molecule type" value="Genomic_DNA"/>
</dbReference>
<feature type="transmembrane region" description="Helical" evidence="4">
    <location>
        <begin position="12"/>
        <end position="33"/>
    </location>
</feature>
<dbReference type="SMART" id="SM00646">
    <property type="entry name" value="Ami_3"/>
    <property type="match status" value="1"/>
</dbReference>
<gene>
    <name evidence="6" type="ORF">H8B21_11780</name>
</gene>
<dbReference type="RefSeq" id="WP_190313935.1">
    <property type="nucleotide sequence ID" value="NZ_JACNYL010000002.1"/>
</dbReference>
<dbReference type="CDD" id="cd02696">
    <property type="entry name" value="MurNAc-LAA"/>
    <property type="match status" value="1"/>
</dbReference>
<dbReference type="Pfam" id="PF01520">
    <property type="entry name" value="Amidase_3"/>
    <property type="match status" value="1"/>
</dbReference>
<evidence type="ECO:0000256" key="3">
    <source>
        <dbReference type="ARBA" id="ARBA00022801"/>
    </source>
</evidence>
<dbReference type="InterPro" id="IPR002508">
    <property type="entry name" value="MurNAc-LAA_cat"/>
</dbReference>
<reference evidence="6 7" key="1">
    <citation type="submission" date="2020-08" db="EMBL/GenBank/DDBJ databases">
        <title>Sphingobacterium sp. DN00404 isolated from aquaculture water.</title>
        <authorList>
            <person name="Zhang M."/>
        </authorList>
    </citation>
    <scope>NUCLEOTIDE SEQUENCE [LARGE SCALE GENOMIC DNA]</scope>
    <source>
        <strain evidence="6 7">KCTC 42746</strain>
    </source>
</reference>
<evidence type="ECO:0000259" key="5">
    <source>
        <dbReference type="SMART" id="SM00646"/>
    </source>
</evidence>
<dbReference type="PANTHER" id="PTHR30404">
    <property type="entry name" value="N-ACETYLMURAMOYL-L-ALANINE AMIDASE"/>
    <property type="match status" value="1"/>
</dbReference>
<name>A0ABR7XU41_9SPHI</name>
<evidence type="ECO:0000256" key="4">
    <source>
        <dbReference type="SAM" id="Phobius"/>
    </source>
</evidence>
<evidence type="ECO:0000256" key="2">
    <source>
        <dbReference type="ARBA" id="ARBA00011901"/>
    </source>
</evidence>
<keyword evidence="4" id="KW-0812">Transmembrane</keyword>
<comment type="catalytic activity">
    <reaction evidence="1">
        <text>Hydrolyzes the link between N-acetylmuramoyl residues and L-amino acid residues in certain cell-wall glycopeptides.</text>
        <dbReference type="EC" id="3.5.1.28"/>
    </reaction>
</comment>
<keyword evidence="7" id="KW-1185">Reference proteome</keyword>
<evidence type="ECO:0000313" key="7">
    <source>
        <dbReference type="Proteomes" id="UP000651112"/>
    </source>
</evidence>
<comment type="caution">
    <text evidence="6">The sequence shown here is derived from an EMBL/GenBank/DDBJ whole genome shotgun (WGS) entry which is preliminary data.</text>
</comment>
<protein>
    <recommendedName>
        <fullName evidence="2">N-acetylmuramoyl-L-alanine amidase</fullName>
        <ecNumber evidence="2">3.5.1.28</ecNumber>
    </recommendedName>
</protein>
<dbReference type="InterPro" id="IPR050695">
    <property type="entry name" value="N-acetylmuramoyl_amidase_3"/>
</dbReference>
<evidence type="ECO:0000256" key="1">
    <source>
        <dbReference type="ARBA" id="ARBA00001561"/>
    </source>
</evidence>
<keyword evidence="4" id="KW-1133">Transmembrane helix</keyword>
<accession>A0ABR7XU41</accession>